<comment type="caution">
    <text evidence="6">The sequence shown here is derived from an EMBL/GenBank/DDBJ whole genome shotgun (WGS) entry which is preliminary data.</text>
</comment>
<proteinExistence type="predicted"/>
<dbReference type="CDD" id="cd03467">
    <property type="entry name" value="Rieske"/>
    <property type="match status" value="1"/>
</dbReference>
<gene>
    <name evidence="6" type="ORF">ACFSRY_11070</name>
</gene>
<evidence type="ECO:0000259" key="5">
    <source>
        <dbReference type="PROSITE" id="PS51296"/>
    </source>
</evidence>
<name>A0ABW5IL71_9BACT</name>
<dbReference type="PROSITE" id="PS51296">
    <property type="entry name" value="RIESKE"/>
    <property type="match status" value="1"/>
</dbReference>
<keyword evidence="2" id="KW-0479">Metal-binding</keyword>
<dbReference type="Proteomes" id="UP001597544">
    <property type="component" value="Unassembled WGS sequence"/>
</dbReference>
<accession>A0ABW5IL71</accession>
<evidence type="ECO:0000313" key="7">
    <source>
        <dbReference type="Proteomes" id="UP001597544"/>
    </source>
</evidence>
<evidence type="ECO:0000256" key="1">
    <source>
        <dbReference type="ARBA" id="ARBA00022714"/>
    </source>
</evidence>
<evidence type="ECO:0000256" key="3">
    <source>
        <dbReference type="ARBA" id="ARBA00023004"/>
    </source>
</evidence>
<dbReference type="InterPro" id="IPR017941">
    <property type="entry name" value="Rieske_2Fe-2S"/>
</dbReference>
<organism evidence="6 7">
    <name type="scientific">Pontibacter locisalis</name>
    <dbReference type="NCBI Taxonomy" id="1719035"/>
    <lineage>
        <taxon>Bacteria</taxon>
        <taxon>Pseudomonadati</taxon>
        <taxon>Bacteroidota</taxon>
        <taxon>Cytophagia</taxon>
        <taxon>Cytophagales</taxon>
        <taxon>Hymenobacteraceae</taxon>
        <taxon>Pontibacter</taxon>
    </lineage>
</organism>
<dbReference type="InterPro" id="IPR036922">
    <property type="entry name" value="Rieske_2Fe-2S_sf"/>
</dbReference>
<evidence type="ECO:0000313" key="6">
    <source>
        <dbReference type="EMBL" id="MFD2514409.1"/>
    </source>
</evidence>
<keyword evidence="1" id="KW-0001">2Fe-2S</keyword>
<dbReference type="RefSeq" id="WP_377506946.1">
    <property type="nucleotide sequence ID" value="NZ_JBHULU010000015.1"/>
</dbReference>
<keyword evidence="7" id="KW-1185">Reference proteome</keyword>
<dbReference type="Pfam" id="PF00355">
    <property type="entry name" value="Rieske"/>
    <property type="match status" value="1"/>
</dbReference>
<keyword evidence="3" id="KW-0408">Iron</keyword>
<reference evidence="7" key="1">
    <citation type="journal article" date="2019" name="Int. J. Syst. Evol. Microbiol.">
        <title>The Global Catalogue of Microorganisms (GCM) 10K type strain sequencing project: providing services to taxonomists for standard genome sequencing and annotation.</title>
        <authorList>
            <consortium name="The Broad Institute Genomics Platform"/>
            <consortium name="The Broad Institute Genome Sequencing Center for Infectious Disease"/>
            <person name="Wu L."/>
            <person name="Ma J."/>
        </authorList>
    </citation>
    <scope>NUCLEOTIDE SEQUENCE [LARGE SCALE GENOMIC DNA]</scope>
    <source>
        <strain evidence="7">KCTC 42498</strain>
    </source>
</reference>
<keyword evidence="4" id="KW-0411">Iron-sulfur</keyword>
<evidence type="ECO:0000256" key="2">
    <source>
        <dbReference type="ARBA" id="ARBA00022723"/>
    </source>
</evidence>
<protein>
    <submittedName>
        <fullName evidence="6">Rieske (2Fe-2S) protein</fullName>
    </submittedName>
</protein>
<evidence type="ECO:0000256" key="4">
    <source>
        <dbReference type="ARBA" id="ARBA00023014"/>
    </source>
</evidence>
<sequence length="120" mass="13772">MAEQEQEYIWHKIFDSEEEAIAQVPVRKLHRFELGGRAVCFAHTSLGFFAIDDACPHLGYSLSRGTTNYLNEVVCPWHSYRYNLSNARECDYRTHNANLHPVEIRNDGIFIGLKSLTPSS</sequence>
<feature type="domain" description="Rieske" evidence="5">
    <location>
        <begin position="10"/>
        <end position="111"/>
    </location>
</feature>
<dbReference type="SUPFAM" id="SSF50022">
    <property type="entry name" value="ISP domain"/>
    <property type="match status" value="1"/>
</dbReference>
<dbReference type="Gene3D" id="2.102.10.10">
    <property type="entry name" value="Rieske [2Fe-2S] iron-sulphur domain"/>
    <property type="match status" value="1"/>
</dbReference>
<dbReference type="EMBL" id="JBHULU010000015">
    <property type="protein sequence ID" value="MFD2514409.1"/>
    <property type="molecule type" value="Genomic_DNA"/>
</dbReference>